<keyword evidence="6" id="KW-0812">Transmembrane</keyword>
<dbReference type="InterPro" id="IPR003594">
    <property type="entry name" value="HATPase_dom"/>
</dbReference>
<feature type="transmembrane region" description="Helical" evidence="6">
    <location>
        <begin position="104"/>
        <end position="124"/>
    </location>
</feature>
<evidence type="ECO:0000256" key="1">
    <source>
        <dbReference type="ARBA" id="ARBA00000085"/>
    </source>
</evidence>
<dbReference type="SUPFAM" id="SSF55874">
    <property type="entry name" value="ATPase domain of HSP90 chaperone/DNA topoisomerase II/histidine kinase"/>
    <property type="match status" value="1"/>
</dbReference>
<feature type="transmembrane region" description="Helical" evidence="6">
    <location>
        <begin position="48"/>
        <end position="70"/>
    </location>
</feature>
<gene>
    <name evidence="8" type="ORF">GCM10009855_08120</name>
</gene>
<feature type="transmembrane region" description="Helical" evidence="6">
    <location>
        <begin position="161"/>
        <end position="179"/>
    </location>
</feature>
<comment type="caution">
    <text evidence="8">The sequence shown here is derived from an EMBL/GenBank/DDBJ whole genome shotgun (WGS) entry which is preliminary data.</text>
</comment>
<evidence type="ECO:0000256" key="6">
    <source>
        <dbReference type="SAM" id="Phobius"/>
    </source>
</evidence>
<evidence type="ECO:0000256" key="4">
    <source>
        <dbReference type="ARBA" id="ARBA00022777"/>
    </source>
</evidence>
<accession>A0ABN3H797</accession>
<dbReference type="InterPro" id="IPR050482">
    <property type="entry name" value="Sensor_HK_TwoCompSys"/>
</dbReference>
<feature type="domain" description="Histidine kinase/HSP90-like ATPase" evidence="7">
    <location>
        <begin position="295"/>
        <end position="384"/>
    </location>
</feature>
<evidence type="ECO:0000256" key="2">
    <source>
        <dbReference type="ARBA" id="ARBA00012438"/>
    </source>
</evidence>
<comment type="catalytic activity">
    <reaction evidence="1">
        <text>ATP + protein L-histidine = ADP + protein N-phospho-L-histidine.</text>
        <dbReference type="EC" id="2.7.13.3"/>
    </reaction>
</comment>
<dbReference type="Proteomes" id="UP001501170">
    <property type="component" value="Unassembled WGS sequence"/>
</dbReference>
<evidence type="ECO:0000313" key="8">
    <source>
        <dbReference type="EMBL" id="GAA2371188.1"/>
    </source>
</evidence>
<dbReference type="PANTHER" id="PTHR24421:SF10">
    <property type="entry name" value="NITRATE_NITRITE SENSOR PROTEIN NARQ"/>
    <property type="match status" value="1"/>
</dbReference>
<evidence type="ECO:0000259" key="7">
    <source>
        <dbReference type="Pfam" id="PF02518"/>
    </source>
</evidence>
<keyword evidence="6" id="KW-1133">Transmembrane helix</keyword>
<evidence type="ECO:0000313" key="9">
    <source>
        <dbReference type="Proteomes" id="UP001501170"/>
    </source>
</evidence>
<evidence type="ECO:0000256" key="3">
    <source>
        <dbReference type="ARBA" id="ARBA00022679"/>
    </source>
</evidence>
<organism evidence="8 9">
    <name type="scientific">Gordonia cholesterolivorans</name>
    <dbReference type="NCBI Taxonomy" id="559625"/>
    <lineage>
        <taxon>Bacteria</taxon>
        <taxon>Bacillati</taxon>
        <taxon>Actinomycetota</taxon>
        <taxon>Actinomycetes</taxon>
        <taxon>Mycobacteriales</taxon>
        <taxon>Gordoniaceae</taxon>
        <taxon>Gordonia</taxon>
    </lineage>
</organism>
<dbReference type="Gene3D" id="3.30.565.10">
    <property type="entry name" value="Histidine kinase-like ATPase, C-terminal domain"/>
    <property type="match status" value="1"/>
</dbReference>
<keyword evidence="6" id="KW-0472">Membrane</keyword>
<dbReference type="InterPro" id="IPR036890">
    <property type="entry name" value="HATPase_C_sf"/>
</dbReference>
<keyword evidence="3" id="KW-0808">Transferase</keyword>
<feature type="transmembrane region" description="Helical" evidence="6">
    <location>
        <begin position="18"/>
        <end position="36"/>
    </location>
</feature>
<reference evidence="8 9" key="1">
    <citation type="journal article" date="2019" name="Int. J. Syst. Evol. Microbiol.">
        <title>The Global Catalogue of Microorganisms (GCM) 10K type strain sequencing project: providing services to taxonomists for standard genome sequencing and annotation.</title>
        <authorList>
            <consortium name="The Broad Institute Genomics Platform"/>
            <consortium name="The Broad Institute Genome Sequencing Center for Infectious Disease"/>
            <person name="Wu L."/>
            <person name="Ma J."/>
        </authorList>
    </citation>
    <scope>NUCLEOTIDE SEQUENCE [LARGE SCALE GENOMIC DNA]</scope>
    <source>
        <strain evidence="8 9">JCM 16227</strain>
    </source>
</reference>
<keyword evidence="9" id="KW-1185">Reference proteome</keyword>
<dbReference type="RefSeq" id="WP_006895622.1">
    <property type="nucleotide sequence ID" value="NZ_BAAARB010000003.1"/>
</dbReference>
<name>A0ABN3H797_9ACTN</name>
<dbReference type="EC" id="2.7.13.3" evidence="2"/>
<feature type="transmembrane region" description="Helical" evidence="6">
    <location>
        <begin position="77"/>
        <end position="98"/>
    </location>
</feature>
<evidence type="ECO:0000256" key="5">
    <source>
        <dbReference type="ARBA" id="ARBA00023012"/>
    </source>
</evidence>
<feature type="transmembrane region" description="Helical" evidence="6">
    <location>
        <begin position="131"/>
        <end position="149"/>
    </location>
</feature>
<keyword evidence="4" id="KW-0418">Kinase</keyword>
<sequence>MGTVLGGDPQRDRVRTSLARFVGIGYLIYAVIALPQMASEADGRLPQWYPVAAALLAFGPGFALLAASLVRAWHRGIAALALSCAIGLFAAAVLWLALCRAETQSPAFWILDFAGLVGMAAVLVRPVREAIALLAVAKLLGAMVAVWYVTGADVWSAVEEALFGIVFTSVCVLLAHRVLRLGAELDESRSKAESAVAQGVAEVEAARVDALIHDYVLSTFVAVAADRDDPRVADQAAGALEALDRLADEAGTPDDVGAREAVARLRAVIARIDGDLPVTVEIDDHAIACPDTVISALAEAAAEAVRNSVVHAGAAAATAVFIGIGPDLIQIVVTDDGVGFDPESVSADRLGLALSIRHRVGALRGGEAVVVSRPGQGCTVRLRWSPAAVSVG</sequence>
<protein>
    <recommendedName>
        <fullName evidence="2">histidine kinase</fullName>
        <ecNumber evidence="2">2.7.13.3</ecNumber>
    </recommendedName>
</protein>
<proteinExistence type="predicted"/>
<dbReference type="PANTHER" id="PTHR24421">
    <property type="entry name" value="NITRATE/NITRITE SENSOR PROTEIN NARX-RELATED"/>
    <property type="match status" value="1"/>
</dbReference>
<dbReference type="EMBL" id="BAAARB010000003">
    <property type="protein sequence ID" value="GAA2371188.1"/>
    <property type="molecule type" value="Genomic_DNA"/>
</dbReference>
<keyword evidence="5" id="KW-0902">Two-component regulatory system</keyword>
<dbReference type="Pfam" id="PF02518">
    <property type="entry name" value="HATPase_c"/>
    <property type="match status" value="1"/>
</dbReference>